<dbReference type="InterPro" id="IPR029149">
    <property type="entry name" value="Creatin/AminoP/Spt16_N"/>
</dbReference>
<dbReference type="OrthoDB" id="9778159at2"/>
<dbReference type="InterPro" id="IPR050659">
    <property type="entry name" value="Peptidase_M24B"/>
</dbReference>
<dbReference type="SUPFAM" id="SSF55920">
    <property type="entry name" value="Creatinase/aminopeptidase"/>
    <property type="match status" value="1"/>
</dbReference>
<dbReference type="SUPFAM" id="SSF53092">
    <property type="entry name" value="Creatinase/prolidase N-terminal domain"/>
    <property type="match status" value="1"/>
</dbReference>
<evidence type="ECO:0000313" key="3">
    <source>
        <dbReference type="Proteomes" id="UP000309450"/>
    </source>
</evidence>
<sequence>MTSRLIRIDWPDFGAPDLPRLPGLSTMEARLSRLRGAMAGRGYDALVIYGDREHAANLHWATGFDPRFEEALLIVTPDDALLLAGNECLPYTGVSPLVAAGLIRVGHCASFSLPSQPRGGRTLADWLAGAVPIAGKVGAVGWKWFEAAEMPDPALALDLPAFIADPLRRVAGRVENATDLFQHPGHGLRATVDVTEIARLEFANHMAATALRRMVFAFREGQSDFEALEAARIGGLPLGCHPTFATGARADQGLSGPTGQRLRRGQPLSFNICHWGANICRAGWVASGPDDLPRPAADYAEVFASPYLEAMSVWCGLMRPGVSGGEIWAAMRGVLPFDRFAVTLNPGHLIGLDEWVSSPIFEGSGLPIRSGMAMQCDVIPSNPVYGSTRMEDGYVIADADLRADLAACFPDVAARCALRQGFMREVIGLDVPDSLLPLADTCGIIAPFLLDPRSVLAL</sequence>
<keyword evidence="3" id="KW-1185">Reference proteome</keyword>
<dbReference type="AlphaFoldDB" id="A0A4S3MP41"/>
<dbReference type="PANTHER" id="PTHR46112">
    <property type="entry name" value="AMINOPEPTIDASE"/>
    <property type="match status" value="1"/>
</dbReference>
<comment type="caution">
    <text evidence="2">The sequence shown here is derived from an EMBL/GenBank/DDBJ whole genome shotgun (WGS) entry which is preliminary data.</text>
</comment>
<accession>A0A4S3MP41</accession>
<reference evidence="2 3" key="1">
    <citation type="submission" date="2019-04" db="EMBL/GenBank/DDBJ databases">
        <title>Draft genome sequence of Gemmobacter aestuarii sp. nov.</title>
        <authorList>
            <person name="Hameed A."/>
            <person name="Lin S.-Y."/>
            <person name="Shahina M."/>
            <person name="Lai W.-A."/>
            <person name="Young C.-C."/>
        </authorList>
    </citation>
    <scope>NUCLEOTIDE SEQUENCE [LARGE SCALE GENOMIC DNA]</scope>
    <source>
        <strain evidence="2 3">CC-PW-75</strain>
    </source>
</reference>
<evidence type="ECO:0000313" key="2">
    <source>
        <dbReference type="EMBL" id="THD83495.1"/>
    </source>
</evidence>
<feature type="domain" description="Creatinase N-terminal" evidence="1">
    <location>
        <begin position="30"/>
        <end position="83"/>
    </location>
</feature>
<name>A0A4S3MP41_9RHOB</name>
<proteinExistence type="predicted"/>
<dbReference type="Gene3D" id="3.40.350.10">
    <property type="entry name" value="Creatinase/prolidase N-terminal domain"/>
    <property type="match status" value="1"/>
</dbReference>
<evidence type="ECO:0000259" key="1">
    <source>
        <dbReference type="Pfam" id="PF01321"/>
    </source>
</evidence>
<protein>
    <recommendedName>
        <fullName evidence="1">Creatinase N-terminal domain-containing protein</fullName>
    </recommendedName>
</protein>
<dbReference type="Proteomes" id="UP000309450">
    <property type="component" value="Unassembled WGS sequence"/>
</dbReference>
<dbReference type="EMBL" id="SSND01000002">
    <property type="protein sequence ID" value="THD83495.1"/>
    <property type="molecule type" value="Genomic_DNA"/>
</dbReference>
<organism evidence="2 3">
    <name type="scientific">Aliigemmobacter aestuarii</name>
    <dbReference type="NCBI Taxonomy" id="1445661"/>
    <lineage>
        <taxon>Bacteria</taxon>
        <taxon>Pseudomonadati</taxon>
        <taxon>Pseudomonadota</taxon>
        <taxon>Alphaproteobacteria</taxon>
        <taxon>Rhodobacterales</taxon>
        <taxon>Paracoccaceae</taxon>
        <taxon>Aliigemmobacter</taxon>
    </lineage>
</organism>
<gene>
    <name evidence="2" type="ORF">E7811_09420</name>
</gene>
<dbReference type="InterPro" id="IPR000587">
    <property type="entry name" value="Creatinase_N"/>
</dbReference>
<dbReference type="Pfam" id="PF01321">
    <property type="entry name" value="Creatinase_N"/>
    <property type="match status" value="1"/>
</dbReference>
<dbReference type="Gene3D" id="3.90.230.10">
    <property type="entry name" value="Creatinase/methionine aminopeptidase superfamily"/>
    <property type="match status" value="1"/>
</dbReference>
<dbReference type="RefSeq" id="WP_136394390.1">
    <property type="nucleotide sequence ID" value="NZ_SSND01000002.1"/>
</dbReference>
<dbReference type="InterPro" id="IPR036005">
    <property type="entry name" value="Creatinase/aminopeptidase-like"/>
</dbReference>
<dbReference type="PANTHER" id="PTHR46112:SF2">
    <property type="entry name" value="XAA-PRO AMINOPEPTIDASE P-RELATED"/>
    <property type="match status" value="1"/>
</dbReference>